<feature type="domain" description="4Fe-4S ferredoxin-type" evidence="5">
    <location>
        <begin position="248"/>
        <end position="279"/>
    </location>
</feature>
<dbReference type="InterPro" id="IPR017896">
    <property type="entry name" value="4Fe4S_Fe-S-bd"/>
</dbReference>
<dbReference type="EMBL" id="JAIBOA010000005">
    <property type="protein sequence ID" value="MBW8482796.1"/>
    <property type="molecule type" value="Genomic_DNA"/>
</dbReference>
<dbReference type="PROSITE" id="PS51379">
    <property type="entry name" value="4FE4S_FER_2"/>
    <property type="match status" value="1"/>
</dbReference>
<keyword evidence="1" id="KW-0479">Metal-binding</keyword>
<accession>A0ABS7FQX9</accession>
<evidence type="ECO:0000256" key="3">
    <source>
        <dbReference type="ARBA" id="ARBA00023014"/>
    </source>
</evidence>
<dbReference type="RefSeq" id="WP_220165566.1">
    <property type="nucleotide sequence ID" value="NZ_JAIBOA010000005.1"/>
</dbReference>
<gene>
    <name evidence="6" type="ORF">K1Y72_10485</name>
</gene>
<dbReference type="SUPFAM" id="SSF100950">
    <property type="entry name" value="NagB/RpiA/CoA transferase-like"/>
    <property type="match status" value="1"/>
</dbReference>
<feature type="region of interest" description="Disordered" evidence="4">
    <location>
        <begin position="1"/>
        <end position="23"/>
    </location>
</feature>
<evidence type="ECO:0000256" key="1">
    <source>
        <dbReference type="ARBA" id="ARBA00022723"/>
    </source>
</evidence>
<dbReference type="Gene3D" id="1.10.1060.10">
    <property type="entry name" value="Alpha-helical ferredoxin"/>
    <property type="match status" value="1"/>
</dbReference>
<proteinExistence type="predicted"/>
<feature type="compositionally biased region" description="Pro residues" evidence="4">
    <location>
        <begin position="8"/>
        <end position="20"/>
    </location>
</feature>
<dbReference type="SUPFAM" id="SSF54862">
    <property type="entry name" value="4Fe-4S ferredoxins"/>
    <property type="match status" value="1"/>
</dbReference>
<dbReference type="Gene3D" id="3.40.50.10420">
    <property type="entry name" value="NagB/RpiA/CoA transferase-like"/>
    <property type="match status" value="1"/>
</dbReference>
<dbReference type="InterPro" id="IPR024185">
    <property type="entry name" value="FTHF_cligase-like_sf"/>
</dbReference>
<evidence type="ECO:0000259" key="5">
    <source>
        <dbReference type="PROSITE" id="PS51379"/>
    </source>
</evidence>
<dbReference type="InterPro" id="IPR024569">
    <property type="entry name" value="LutB_C"/>
</dbReference>
<dbReference type="InterPro" id="IPR017900">
    <property type="entry name" value="4Fe4S_Fe_S_CS"/>
</dbReference>
<dbReference type="InterPro" id="IPR037171">
    <property type="entry name" value="NagB/RpiA_transferase-like"/>
</dbReference>
<dbReference type="InterPro" id="IPR009051">
    <property type="entry name" value="Helical_ferredxn"/>
</dbReference>
<name>A0ABS7FQX9_9ACTN</name>
<dbReference type="PANTHER" id="PTHR47153:SF2">
    <property type="entry name" value="LACTATE UTILIZATION PROTEIN B"/>
    <property type="match status" value="1"/>
</dbReference>
<reference evidence="6 7" key="1">
    <citation type="submission" date="2021-07" db="EMBL/GenBank/DDBJ databases">
        <title>Actinomadura sp. PM05-2 isolated from lichen.</title>
        <authorList>
            <person name="Somphong A."/>
            <person name="Phongsopitanun W."/>
            <person name="Tanasupawat S."/>
            <person name="Peongsungnone V."/>
        </authorList>
    </citation>
    <scope>NUCLEOTIDE SEQUENCE [LARGE SCALE GENOMIC DNA]</scope>
    <source>
        <strain evidence="6 7">PM05-2</strain>
    </source>
</reference>
<evidence type="ECO:0000313" key="7">
    <source>
        <dbReference type="Proteomes" id="UP000774570"/>
    </source>
</evidence>
<keyword evidence="3" id="KW-0411">Iron-sulfur</keyword>
<keyword evidence="2" id="KW-0408">Iron</keyword>
<evidence type="ECO:0000256" key="2">
    <source>
        <dbReference type="ARBA" id="ARBA00023004"/>
    </source>
</evidence>
<comment type="caution">
    <text evidence="6">The sequence shown here is derived from an EMBL/GenBank/DDBJ whole genome shotgun (WGS) entry which is preliminary data.</text>
</comment>
<dbReference type="Pfam" id="PF13183">
    <property type="entry name" value="Fer4_8"/>
    <property type="match status" value="1"/>
</dbReference>
<organism evidence="6 7">
    <name type="scientific">Actinomadura parmotrematis</name>
    <dbReference type="NCBI Taxonomy" id="2864039"/>
    <lineage>
        <taxon>Bacteria</taxon>
        <taxon>Bacillati</taxon>
        <taxon>Actinomycetota</taxon>
        <taxon>Actinomycetes</taxon>
        <taxon>Streptosporangiales</taxon>
        <taxon>Thermomonosporaceae</taxon>
        <taxon>Actinomadura</taxon>
    </lineage>
</organism>
<dbReference type="PANTHER" id="PTHR47153">
    <property type="entry name" value="LACTATE UTILIZATION PROTEIN B"/>
    <property type="match status" value="1"/>
</dbReference>
<protein>
    <submittedName>
        <fullName evidence="6">DUF3390 domain-containing protein</fullName>
    </submittedName>
</protein>
<feature type="region of interest" description="Disordered" evidence="4">
    <location>
        <begin position="398"/>
        <end position="418"/>
    </location>
</feature>
<sequence>MSGAVPPAGTPPPPPPPPPRFADAAREALADPSVRRGLREATSAARAGAAGAVADSADWEELRAAGAAVRDRTLLDLDRYLEELEGAVVEAGGTVHWAVSAADAVRVVAGLVRAQGESGAAVADAPVLREIGLAGGLAAAGIAVLDAGAAAAVAVTGVDFMVAETGALVRSGGDAAPAPSAALVAVAGLEQAVPAWRDLEVFLQLLPRASGAGRTAARTVVWSGPVAGDGPAACHLVLVDNGRTRALADPVGRTALRCIGCEACLNVCPVYERTGPAAYGPGGAGPIGAVRVPLQRGVRGAHAASLPFASTLCGACADVCPVKIDLPGLLVHLRGEVVEARRDRPVPAPELAAMRAAAWTLAEPRRYEAALRRGARWGRLLARGGRIGRLPGRLGKWSDARDLPAPPAQSFRAWWGRR</sequence>
<evidence type="ECO:0000313" key="6">
    <source>
        <dbReference type="EMBL" id="MBW8482796.1"/>
    </source>
</evidence>
<dbReference type="InterPro" id="IPR004452">
    <property type="entry name" value="LutB/LldF"/>
</dbReference>
<evidence type="ECO:0000256" key="4">
    <source>
        <dbReference type="SAM" id="MobiDB-lite"/>
    </source>
</evidence>
<dbReference type="Proteomes" id="UP000774570">
    <property type="component" value="Unassembled WGS sequence"/>
</dbReference>
<dbReference type="Pfam" id="PF11870">
    <property type="entry name" value="LutB_C"/>
    <property type="match status" value="1"/>
</dbReference>
<keyword evidence="7" id="KW-1185">Reference proteome</keyword>
<dbReference type="PROSITE" id="PS00198">
    <property type="entry name" value="4FE4S_FER_1"/>
    <property type="match status" value="1"/>
</dbReference>